<proteinExistence type="predicted"/>
<keyword evidence="8" id="KW-1185">Reference proteome</keyword>
<reference evidence="8" key="1">
    <citation type="submission" date="2016-10" db="EMBL/GenBank/DDBJ databases">
        <authorList>
            <person name="Varghese N."/>
            <person name="Submissions S."/>
        </authorList>
    </citation>
    <scope>NUCLEOTIDE SEQUENCE [LARGE SCALE GENOMIC DNA]</scope>
    <source>
        <strain evidence="8">Jip14</strain>
    </source>
</reference>
<protein>
    <submittedName>
        <fullName evidence="7">KDO2-lipid IV(A) lauroyltransferase</fullName>
    </submittedName>
</protein>
<accession>A0A1H7QAE2</accession>
<dbReference type="GO" id="GO:0016746">
    <property type="term" value="F:acyltransferase activity"/>
    <property type="evidence" value="ECO:0007669"/>
    <property type="project" value="UniProtKB-KW"/>
</dbReference>
<dbReference type="Proteomes" id="UP000198916">
    <property type="component" value="Unassembled WGS sequence"/>
</dbReference>
<keyword evidence="4 7" id="KW-0808">Transferase</keyword>
<dbReference type="GO" id="GO:0005886">
    <property type="term" value="C:plasma membrane"/>
    <property type="evidence" value="ECO:0007669"/>
    <property type="project" value="UniProtKB-SubCell"/>
</dbReference>
<evidence type="ECO:0000256" key="2">
    <source>
        <dbReference type="ARBA" id="ARBA00022475"/>
    </source>
</evidence>
<comment type="subcellular location">
    <subcellularLocation>
        <location evidence="1">Cell inner membrane</location>
    </subcellularLocation>
</comment>
<dbReference type="STRING" id="332977.SAMN05421740_105242"/>
<dbReference type="RefSeq" id="WP_090606352.1">
    <property type="nucleotide sequence ID" value="NZ_FNZR01000005.1"/>
</dbReference>
<dbReference type="PANTHER" id="PTHR30606:SF10">
    <property type="entry name" value="PHOSPHATIDYLINOSITOL MANNOSIDE ACYLTRANSFERASE"/>
    <property type="match status" value="1"/>
</dbReference>
<evidence type="ECO:0000256" key="4">
    <source>
        <dbReference type="ARBA" id="ARBA00022679"/>
    </source>
</evidence>
<evidence type="ECO:0000313" key="7">
    <source>
        <dbReference type="EMBL" id="SEL44455.1"/>
    </source>
</evidence>
<name>A0A1H7QAE2_9SPHI</name>
<dbReference type="OrthoDB" id="9801955at2"/>
<dbReference type="Pfam" id="PF03279">
    <property type="entry name" value="Lip_A_acyltrans"/>
    <property type="match status" value="1"/>
</dbReference>
<dbReference type="AlphaFoldDB" id="A0A1H7QAE2"/>
<dbReference type="InterPro" id="IPR004960">
    <property type="entry name" value="LipA_acyltrans"/>
</dbReference>
<evidence type="ECO:0000313" key="8">
    <source>
        <dbReference type="Proteomes" id="UP000198916"/>
    </source>
</evidence>
<keyword evidence="2" id="KW-1003">Cell membrane</keyword>
<organism evidence="7 8">
    <name type="scientific">Parapedobacter koreensis</name>
    <dbReference type="NCBI Taxonomy" id="332977"/>
    <lineage>
        <taxon>Bacteria</taxon>
        <taxon>Pseudomonadati</taxon>
        <taxon>Bacteroidota</taxon>
        <taxon>Sphingobacteriia</taxon>
        <taxon>Sphingobacteriales</taxon>
        <taxon>Sphingobacteriaceae</taxon>
        <taxon>Parapedobacter</taxon>
    </lineage>
</organism>
<dbReference type="CDD" id="cd07984">
    <property type="entry name" value="LPLAT_LABLAT-like"/>
    <property type="match status" value="1"/>
</dbReference>
<dbReference type="EMBL" id="FNZR01000005">
    <property type="protein sequence ID" value="SEL44455.1"/>
    <property type="molecule type" value="Genomic_DNA"/>
</dbReference>
<evidence type="ECO:0000256" key="6">
    <source>
        <dbReference type="ARBA" id="ARBA00023315"/>
    </source>
</evidence>
<gene>
    <name evidence="7" type="ORF">SAMN05421740_105242</name>
</gene>
<evidence type="ECO:0000256" key="5">
    <source>
        <dbReference type="ARBA" id="ARBA00023136"/>
    </source>
</evidence>
<evidence type="ECO:0000256" key="3">
    <source>
        <dbReference type="ARBA" id="ARBA00022519"/>
    </source>
</evidence>
<dbReference type="GO" id="GO:0009247">
    <property type="term" value="P:glycolipid biosynthetic process"/>
    <property type="evidence" value="ECO:0007669"/>
    <property type="project" value="UniProtKB-ARBA"/>
</dbReference>
<dbReference type="PANTHER" id="PTHR30606">
    <property type="entry name" value="LIPID A BIOSYNTHESIS LAUROYL ACYLTRANSFERASE"/>
    <property type="match status" value="1"/>
</dbReference>
<keyword evidence="5" id="KW-0472">Membrane</keyword>
<evidence type="ECO:0000256" key="1">
    <source>
        <dbReference type="ARBA" id="ARBA00004533"/>
    </source>
</evidence>
<sequence>MLGYFLGKVIRYRLNVCIQNLSRAFPSFSYKEISECTAEFYQNLAKIGWEVLFPSVTKLEVSLATIAEIWKSNKRLRPTILLMGHYGNWEVLNKLPRHIDVRVNAIYKPIKNNFVDYFVRSRRTKHGLRLIKSGHALRVLLKEKDNNSIILFIADQFPGNGKGIAVDFLNQQTRMFSGAEQLARRLGAFVGYVELTSKPNHIWKMEIQTICENASETADGCITTMYAKMLEQSICKDPAWWLWSHRRWK</sequence>
<keyword evidence="6" id="KW-0012">Acyltransferase</keyword>
<keyword evidence="3" id="KW-0997">Cell inner membrane</keyword>